<dbReference type="CDD" id="cd01399">
    <property type="entry name" value="GlcN6P_deaminase"/>
    <property type="match status" value="1"/>
</dbReference>
<dbReference type="SUPFAM" id="SSF100950">
    <property type="entry name" value="NagB/RpiA/CoA transferase-like"/>
    <property type="match status" value="1"/>
</dbReference>
<dbReference type="GO" id="GO:0019262">
    <property type="term" value="P:N-acetylneuraminate catabolic process"/>
    <property type="evidence" value="ECO:0007669"/>
    <property type="project" value="TreeGrafter"/>
</dbReference>
<dbReference type="Proteomes" id="UP000316714">
    <property type="component" value="Unassembled WGS sequence"/>
</dbReference>
<proteinExistence type="predicted"/>
<dbReference type="InterPro" id="IPR006148">
    <property type="entry name" value="Glc/Gal-6P_isomerase"/>
</dbReference>
<accession>A0A5C5VF05</accession>
<dbReference type="GO" id="GO:0004342">
    <property type="term" value="F:glucosamine-6-phosphate deaminase activity"/>
    <property type="evidence" value="ECO:0007669"/>
    <property type="project" value="UniProtKB-EC"/>
</dbReference>
<dbReference type="Pfam" id="PF01182">
    <property type="entry name" value="Glucosamine_iso"/>
    <property type="match status" value="1"/>
</dbReference>
<keyword evidence="2" id="KW-0378">Hydrolase</keyword>
<dbReference type="GO" id="GO:0005975">
    <property type="term" value="P:carbohydrate metabolic process"/>
    <property type="evidence" value="ECO:0007669"/>
    <property type="project" value="InterPro"/>
</dbReference>
<feature type="domain" description="Glucosamine/galactosamine-6-phosphate isomerase" evidence="1">
    <location>
        <begin position="11"/>
        <end position="229"/>
    </location>
</feature>
<evidence type="ECO:0000259" key="1">
    <source>
        <dbReference type="Pfam" id="PF01182"/>
    </source>
</evidence>
<gene>
    <name evidence="2" type="primary">nagB_1</name>
    <name evidence="2" type="ORF">KOR34_13660</name>
</gene>
<dbReference type="OrthoDB" id="9791139at2"/>
<evidence type="ECO:0000313" key="3">
    <source>
        <dbReference type="Proteomes" id="UP000316714"/>
    </source>
</evidence>
<dbReference type="GO" id="GO:0006046">
    <property type="term" value="P:N-acetylglucosamine catabolic process"/>
    <property type="evidence" value="ECO:0007669"/>
    <property type="project" value="TreeGrafter"/>
</dbReference>
<dbReference type="GO" id="GO:0042802">
    <property type="term" value="F:identical protein binding"/>
    <property type="evidence" value="ECO:0007669"/>
    <property type="project" value="TreeGrafter"/>
</dbReference>
<keyword evidence="3" id="KW-1185">Reference proteome</keyword>
<organism evidence="2 3">
    <name type="scientific">Posidoniimonas corsicana</name>
    <dbReference type="NCBI Taxonomy" id="1938618"/>
    <lineage>
        <taxon>Bacteria</taxon>
        <taxon>Pseudomonadati</taxon>
        <taxon>Planctomycetota</taxon>
        <taxon>Planctomycetia</taxon>
        <taxon>Pirellulales</taxon>
        <taxon>Lacipirellulaceae</taxon>
        <taxon>Posidoniimonas</taxon>
    </lineage>
</organism>
<dbReference type="GO" id="GO:0006043">
    <property type="term" value="P:glucosamine catabolic process"/>
    <property type="evidence" value="ECO:0007669"/>
    <property type="project" value="TreeGrafter"/>
</dbReference>
<comment type="caution">
    <text evidence="2">The sequence shown here is derived from an EMBL/GenBank/DDBJ whole genome shotgun (WGS) entry which is preliminary data.</text>
</comment>
<dbReference type="RefSeq" id="WP_146563382.1">
    <property type="nucleotide sequence ID" value="NZ_SIHJ01000001.1"/>
</dbReference>
<evidence type="ECO:0000313" key="2">
    <source>
        <dbReference type="EMBL" id="TWT36460.1"/>
    </source>
</evidence>
<reference evidence="2 3" key="1">
    <citation type="submission" date="2019-02" db="EMBL/GenBank/DDBJ databases">
        <title>Deep-cultivation of Planctomycetes and their phenomic and genomic characterization uncovers novel biology.</title>
        <authorList>
            <person name="Wiegand S."/>
            <person name="Jogler M."/>
            <person name="Boedeker C."/>
            <person name="Pinto D."/>
            <person name="Vollmers J."/>
            <person name="Rivas-Marin E."/>
            <person name="Kohn T."/>
            <person name="Peeters S.H."/>
            <person name="Heuer A."/>
            <person name="Rast P."/>
            <person name="Oberbeckmann S."/>
            <person name="Bunk B."/>
            <person name="Jeske O."/>
            <person name="Meyerdierks A."/>
            <person name="Storesund J.E."/>
            <person name="Kallscheuer N."/>
            <person name="Luecker S."/>
            <person name="Lage O.M."/>
            <person name="Pohl T."/>
            <person name="Merkel B.J."/>
            <person name="Hornburger P."/>
            <person name="Mueller R.-W."/>
            <person name="Bruemmer F."/>
            <person name="Labrenz M."/>
            <person name="Spormann A.M."/>
            <person name="Op Den Camp H."/>
            <person name="Overmann J."/>
            <person name="Amann R."/>
            <person name="Jetten M.S.M."/>
            <person name="Mascher T."/>
            <person name="Medema M.H."/>
            <person name="Devos D.P."/>
            <person name="Kaster A.-K."/>
            <person name="Ovreas L."/>
            <person name="Rohde M."/>
            <person name="Galperin M.Y."/>
            <person name="Jogler C."/>
        </authorList>
    </citation>
    <scope>NUCLEOTIDE SEQUENCE [LARGE SCALE GENOMIC DNA]</scope>
    <source>
        <strain evidence="2 3">KOR34</strain>
    </source>
</reference>
<dbReference type="Gene3D" id="3.40.50.1360">
    <property type="match status" value="1"/>
</dbReference>
<dbReference type="PANTHER" id="PTHR11280">
    <property type="entry name" value="GLUCOSAMINE-6-PHOSPHATE ISOMERASE"/>
    <property type="match status" value="1"/>
</dbReference>
<dbReference type="EC" id="3.5.99.6" evidence="2"/>
<dbReference type="InterPro" id="IPR004547">
    <property type="entry name" value="Glucosamine6P_isomerase"/>
</dbReference>
<sequence length="291" mass="31539">MEVKVFEAASEAGVAAAREGAERIRRELADQGEASIVLATGASQFAMLAQLVEEPGIDWSRVTLFHLDEYVGLPVNHPASFRGYLWQRFISKLPVPPRAYHLLNGEADPAAECQRLGDIISQQEICVAFVGIGENGHLAFNDPPADFDCQSPFLVVELDEACRTQQWREGWFDSLESVPSRALSMSVPEILRCKSIVCTVPDRRKAAAVRASLEGEVTAQAPASALRRHPSVTVYLDEPAASLLRLDSASLLRLDGAEPSRAGGGKAPYMFHVGSEAATHGNRTASPPVQH</sequence>
<dbReference type="AlphaFoldDB" id="A0A5C5VF05"/>
<name>A0A5C5VF05_9BACT</name>
<dbReference type="EMBL" id="SIHJ01000001">
    <property type="protein sequence ID" value="TWT36460.1"/>
    <property type="molecule type" value="Genomic_DNA"/>
</dbReference>
<dbReference type="PANTHER" id="PTHR11280:SF6">
    <property type="entry name" value="GLUCOSAMINE-6-PHOSPHATE ISOMERASE NAGB"/>
    <property type="match status" value="1"/>
</dbReference>
<dbReference type="InterPro" id="IPR037171">
    <property type="entry name" value="NagB/RpiA_transferase-like"/>
</dbReference>
<protein>
    <submittedName>
        <fullName evidence="2">Glucosamine-6-phosphate deaminase 1</fullName>
        <ecNumber evidence="2">3.5.99.6</ecNumber>
    </submittedName>
</protein>
<dbReference type="GO" id="GO:0005737">
    <property type="term" value="C:cytoplasm"/>
    <property type="evidence" value="ECO:0007669"/>
    <property type="project" value="TreeGrafter"/>
</dbReference>